<reference evidence="5" key="1">
    <citation type="submission" date="2016-10" db="EMBL/GenBank/DDBJ databases">
        <authorList>
            <person name="Varghese N."/>
            <person name="Submissions S."/>
        </authorList>
    </citation>
    <scope>NUCLEOTIDE SEQUENCE [LARGE SCALE GENOMIC DNA]</scope>
    <source>
        <strain evidence="5">DSM 19083</strain>
    </source>
</reference>
<feature type="region of interest" description="Disordered" evidence="1">
    <location>
        <begin position="1"/>
        <end position="22"/>
    </location>
</feature>
<feature type="region of interest" description="Disordered" evidence="1">
    <location>
        <begin position="62"/>
        <end position="121"/>
    </location>
</feature>
<proteinExistence type="predicted"/>
<accession>A0A1I2GSD8</accession>
<evidence type="ECO:0000256" key="1">
    <source>
        <dbReference type="SAM" id="MobiDB-lite"/>
    </source>
</evidence>
<feature type="compositionally biased region" description="Low complexity" evidence="1">
    <location>
        <begin position="66"/>
        <end position="85"/>
    </location>
</feature>
<evidence type="ECO:0000313" key="5">
    <source>
        <dbReference type="Proteomes" id="UP000198520"/>
    </source>
</evidence>
<dbReference type="Gene3D" id="3.30.70.2390">
    <property type="match status" value="1"/>
</dbReference>
<keyword evidence="2" id="KW-0812">Transmembrane</keyword>
<name>A0A1I2GSD8_9MICO</name>
<dbReference type="AlphaFoldDB" id="A0A1I2GSD8"/>
<dbReference type="InterPro" id="IPR027381">
    <property type="entry name" value="LytR/CpsA/Psr_C"/>
</dbReference>
<dbReference type="RefSeq" id="WP_177191341.1">
    <property type="nucleotide sequence ID" value="NZ_BNAN01000003.1"/>
</dbReference>
<evidence type="ECO:0000256" key="2">
    <source>
        <dbReference type="SAM" id="Phobius"/>
    </source>
</evidence>
<dbReference type="Proteomes" id="UP000198520">
    <property type="component" value="Unassembled WGS sequence"/>
</dbReference>
<feature type="domain" description="LytR/CpsA/Psr regulator C-terminal" evidence="3">
    <location>
        <begin position="123"/>
        <end position="209"/>
    </location>
</feature>
<keyword evidence="5" id="KW-1185">Reference proteome</keyword>
<dbReference type="Pfam" id="PF13399">
    <property type="entry name" value="LytR_C"/>
    <property type="match status" value="1"/>
</dbReference>
<dbReference type="EMBL" id="FONZ01000003">
    <property type="protein sequence ID" value="SFF20148.1"/>
    <property type="molecule type" value="Genomic_DNA"/>
</dbReference>
<sequence>MNDYPYPKDEFDEPPAPGQPVGVHLPRRGTWDRLRAFVIVLLIASLLAYGIVWWFSTQTTDKDDAAAPTTTSAAPVDPTDAATTDEGTEEPTDEGTAPEESEEPTDEPTDEETTEEADELDRSVAIRVLNSTSISGLAGTAAGALVDDGWSGAEAANFTGTPPSVTSVWYQSEEYADEAEAIAESLGVAEATLVDTLVGPISVILRPDYAG</sequence>
<organism evidence="4 5">
    <name type="scientific">Flavimobilis marinus</name>
    <dbReference type="NCBI Taxonomy" id="285351"/>
    <lineage>
        <taxon>Bacteria</taxon>
        <taxon>Bacillati</taxon>
        <taxon>Actinomycetota</taxon>
        <taxon>Actinomycetes</taxon>
        <taxon>Micrococcales</taxon>
        <taxon>Jonesiaceae</taxon>
        <taxon>Flavimobilis</taxon>
    </lineage>
</organism>
<feature type="compositionally biased region" description="Acidic residues" evidence="1">
    <location>
        <begin position="86"/>
        <end position="119"/>
    </location>
</feature>
<gene>
    <name evidence="4" type="ORF">SAMN04488035_1943</name>
</gene>
<feature type="transmembrane region" description="Helical" evidence="2">
    <location>
        <begin position="34"/>
        <end position="55"/>
    </location>
</feature>
<keyword evidence="2" id="KW-0472">Membrane</keyword>
<evidence type="ECO:0000313" key="4">
    <source>
        <dbReference type="EMBL" id="SFF20148.1"/>
    </source>
</evidence>
<dbReference type="STRING" id="285351.SAMN04488035_1943"/>
<protein>
    <submittedName>
        <fullName evidence="4">LytR cell envelope-related transcriptional attenuator</fullName>
    </submittedName>
</protein>
<keyword evidence="2" id="KW-1133">Transmembrane helix</keyword>
<evidence type="ECO:0000259" key="3">
    <source>
        <dbReference type="Pfam" id="PF13399"/>
    </source>
</evidence>